<evidence type="ECO:0000259" key="2">
    <source>
        <dbReference type="PROSITE" id="PS50943"/>
    </source>
</evidence>
<dbReference type="NCBIfam" id="TIGR02607">
    <property type="entry name" value="antidote_HigA"/>
    <property type="match status" value="1"/>
</dbReference>
<keyword evidence="1" id="KW-0238">DNA-binding</keyword>
<dbReference type="PANTHER" id="PTHR36924:SF1">
    <property type="entry name" value="ANTITOXIN HIGA-1"/>
    <property type="match status" value="1"/>
</dbReference>
<dbReference type="PANTHER" id="PTHR36924">
    <property type="entry name" value="ANTITOXIN HIGA-1"/>
    <property type="match status" value="1"/>
</dbReference>
<dbReference type="RefSeq" id="WP_017809400.1">
    <property type="nucleotide sequence ID" value="NZ_ANIK01000006.1"/>
</dbReference>
<accession>M6D515</accession>
<proteinExistence type="predicted"/>
<dbReference type="OrthoDB" id="9798100at2"/>
<dbReference type="InterPro" id="IPR013430">
    <property type="entry name" value="Toxin_antidote_HigA"/>
</dbReference>
<sequence length="100" mass="11687">MKKIPNVHPGEILNEEFLLPMNITAYRLAKETKINPTRVSEIIHGKRGITADTALRFSKFFGNSVEFWMGIQDEFEIREERDKISAELKEIRNYKEFISA</sequence>
<dbReference type="InterPro" id="IPR010982">
    <property type="entry name" value="Lambda_DNA-bd_dom_sf"/>
</dbReference>
<dbReference type="PROSITE" id="PS50943">
    <property type="entry name" value="HTH_CROC1"/>
    <property type="match status" value="1"/>
</dbReference>
<dbReference type="InterPro" id="IPR001387">
    <property type="entry name" value="Cro/C1-type_HTH"/>
</dbReference>
<dbReference type="Pfam" id="PF01381">
    <property type="entry name" value="HTH_3"/>
    <property type="match status" value="1"/>
</dbReference>
<reference evidence="3 4" key="1">
    <citation type="submission" date="2013-01" db="EMBL/GenBank/DDBJ databases">
        <authorList>
            <person name="Harkins D.M."/>
            <person name="Durkin A.S."/>
            <person name="Brinkac L.M."/>
            <person name="Haft D.H."/>
            <person name="Selengut J.D."/>
            <person name="Sanka R."/>
            <person name="DePew J."/>
            <person name="Purushe J."/>
            <person name="Galloway R.L."/>
            <person name="Vinetz J.M."/>
            <person name="Sutton G.G."/>
            <person name="Nierman W.C."/>
            <person name="Fouts D.E."/>
        </authorList>
    </citation>
    <scope>NUCLEOTIDE SEQUENCE [LARGE SCALE GENOMIC DNA]</scope>
    <source>
        <strain evidence="3 4">79601</strain>
    </source>
</reference>
<name>M6D515_9LEPT</name>
<dbReference type="AlphaFoldDB" id="M6D515"/>
<dbReference type="CDD" id="cd00093">
    <property type="entry name" value="HTH_XRE"/>
    <property type="match status" value="1"/>
</dbReference>
<comment type="caution">
    <text evidence="3">The sequence shown here is derived from an EMBL/GenBank/DDBJ whole genome shotgun (WGS) entry which is preliminary data.</text>
</comment>
<protein>
    <submittedName>
        <fullName evidence="3">Addiction module antidote protein HigA</fullName>
    </submittedName>
</protein>
<dbReference type="Proteomes" id="UP000011988">
    <property type="component" value="Unassembled WGS sequence"/>
</dbReference>
<dbReference type="Gene3D" id="1.10.260.40">
    <property type="entry name" value="lambda repressor-like DNA-binding domains"/>
    <property type="match status" value="1"/>
</dbReference>
<evidence type="ECO:0000256" key="1">
    <source>
        <dbReference type="ARBA" id="ARBA00023125"/>
    </source>
</evidence>
<dbReference type="GO" id="GO:0003677">
    <property type="term" value="F:DNA binding"/>
    <property type="evidence" value="ECO:0007669"/>
    <property type="project" value="UniProtKB-KW"/>
</dbReference>
<feature type="domain" description="HTH cro/C1-type" evidence="2">
    <location>
        <begin position="22"/>
        <end position="68"/>
    </location>
</feature>
<evidence type="ECO:0000313" key="4">
    <source>
        <dbReference type="Proteomes" id="UP000011988"/>
    </source>
</evidence>
<dbReference type="PATRIC" id="fig|1218565.3.peg.442"/>
<dbReference type="EMBL" id="ANIK01000006">
    <property type="protein sequence ID" value="EMJ97771.1"/>
    <property type="molecule type" value="Genomic_DNA"/>
</dbReference>
<dbReference type="SUPFAM" id="SSF47413">
    <property type="entry name" value="lambda repressor-like DNA-binding domains"/>
    <property type="match status" value="1"/>
</dbReference>
<gene>
    <name evidence="3" type="primary">higA</name>
    <name evidence="3" type="ORF">LEP1GSC194_3951</name>
</gene>
<organism evidence="3 4">
    <name type="scientific">Leptospira alstonii serovar Sichuan str. 79601</name>
    <dbReference type="NCBI Taxonomy" id="1218565"/>
    <lineage>
        <taxon>Bacteria</taxon>
        <taxon>Pseudomonadati</taxon>
        <taxon>Spirochaetota</taxon>
        <taxon>Spirochaetia</taxon>
        <taxon>Leptospirales</taxon>
        <taxon>Leptospiraceae</taxon>
        <taxon>Leptospira</taxon>
    </lineage>
</organism>
<evidence type="ECO:0000313" key="3">
    <source>
        <dbReference type="EMBL" id="EMJ97771.1"/>
    </source>
</evidence>